<proteinExistence type="predicted"/>
<keyword evidence="2" id="KW-1185">Reference proteome</keyword>
<dbReference type="GO" id="GO:0005509">
    <property type="term" value="F:calcium ion binding"/>
    <property type="evidence" value="ECO:0007669"/>
    <property type="project" value="TreeGrafter"/>
</dbReference>
<protein>
    <submittedName>
        <fullName evidence="1">Uncharacterized protein</fullName>
    </submittedName>
</protein>
<dbReference type="GO" id="GO:0005544">
    <property type="term" value="F:calcium-dependent phospholipid binding"/>
    <property type="evidence" value="ECO:0007669"/>
    <property type="project" value="TreeGrafter"/>
</dbReference>
<reference evidence="1" key="2">
    <citation type="submission" date="2025-09" db="UniProtKB">
        <authorList>
            <consortium name="Ensembl"/>
        </authorList>
    </citation>
    <scope>IDENTIFICATION</scope>
</reference>
<sequence>LGNTGQDPLLFTNTEPKNVLKRLALMVLSLQSLPIGPFRGGGLRAMIALQGILGELQKQDLLDIVMYLCGVSGSTCSIYFEGLPSLEDKLCHKLVNPHRDWNKALKSLVESSKDDTYSLTDFWGNVVVYIMLHEVSIKNSF</sequence>
<organism evidence="1 2">
    <name type="scientific">Naja naja</name>
    <name type="common">Indian cobra</name>
    <dbReference type="NCBI Taxonomy" id="35670"/>
    <lineage>
        <taxon>Eukaryota</taxon>
        <taxon>Metazoa</taxon>
        <taxon>Chordata</taxon>
        <taxon>Craniata</taxon>
        <taxon>Vertebrata</taxon>
        <taxon>Euteleostomi</taxon>
        <taxon>Lepidosauria</taxon>
        <taxon>Squamata</taxon>
        <taxon>Bifurcata</taxon>
        <taxon>Unidentata</taxon>
        <taxon>Episquamata</taxon>
        <taxon>Toxicofera</taxon>
        <taxon>Serpentes</taxon>
        <taxon>Colubroidea</taxon>
        <taxon>Elapidae</taxon>
        <taxon>Elapinae</taxon>
        <taxon>Naja</taxon>
    </lineage>
</organism>
<dbReference type="GO" id="GO:0005654">
    <property type="term" value="C:nucleoplasm"/>
    <property type="evidence" value="ECO:0007669"/>
    <property type="project" value="TreeGrafter"/>
</dbReference>
<dbReference type="OrthoDB" id="270970at2759"/>
<dbReference type="Proteomes" id="UP000694559">
    <property type="component" value="Unplaced"/>
</dbReference>
<name>A0A8C6X944_NAJNA</name>
<dbReference type="SUPFAM" id="SSF52151">
    <property type="entry name" value="FabD/lysophospholipase-like"/>
    <property type="match status" value="1"/>
</dbReference>
<evidence type="ECO:0000313" key="2">
    <source>
        <dbReference type="Proteomes" id="UP000694559"/>
    </source>
</evidence>
<dbReference type="GO" id="GO:0047498">
    <property type="term" value="F:calcium-dependent phospholipase A2 activity"/>
    <property type="evidence" value="ECO:0007669"/>
    <property type="project" value="TreeGrafter"/>
</dbReference>
<reference evidence="1" key="1">
    <citation type="submission" date="2025-08" db="UniProtKB">
        <authorList>
            <consortium name="Ensembl"/>
        </authorList>
    </citation>
    <scope>IDENTIFICATION</scope>
</reference>
<dbReference type="Ensembl" id="ENSNNAT00000011257.1">
    <property type="protein sequence ID" value="ENSNNAP00000010761.1"/>
    <property type="gene ID" value="ENSNNAG00000007169.1"/>
</dbReference>
<dbReference type="GeneTree" id="ENSGT01030000237462"/>
<dbReference type="PANTHER" id="PTHR10728">
    <property type="entry name" value="CYTOSOLIC PHOSPHOLIPASE A2"/>
    <property type="match status" value="1"/>
</dbReference>
<dbReference type="PANTHER" id="PTHR10728:SF39">
    <property type="entry name" value="CYTOSOLIC PHOSPHOLIPASE A2 GAMMA"/>
    <property type="match status" value="1"/>
</dbReference>
<dbReference type="OMA" id="YIMLHEV"/>
<dbReference type="GO" id="GO:0005829">
    <property type="term" value="C:cytosol"/>
    <property type="evidence" value="ECO:0007669"/>
    <property type="project" value="TreeGrafter"/>
</dbReference>
<dbReference type="Gene3D" id="3.40.1090.10">
    <property type="entry name" value="Cytosolic phospholipase A2 catalytic domain"/>
    <property type="match status" value="1"/>
</dbReference>
<accession>A0A8C6X944</accession>
<dbReference type="AlphaFoldDB" id="A0A8C6X944"/>
<dbReference type="GO" id="GO:0046475">
    <property type="term" value="P:glycerophospholipid catabolic process"/>
    <property type="evidence" value="ECO:0007669"/>
    <property type="project" value="TreeGrafter"/>
</dbReference>
<dbReference type="InterPro" id="IPR016035">
    <property type="entry name" value="Acyl_Trfase/lysoPLipase"/>
</dbReference>
<dbReference type="GO" id="GO:0005635">
    <property type="term" value="C:nuclear envelope"/>
    <property type="evidence" value="ECO:0007669"/>
    <property type="project" value="TreeGrafter"/>
</dbReference>
<evidence type="ECO:0000313" key="1">
    <source>
        <dbReference type="Ensembl" id="ENSNNAP00000010761.1"/>
    </source>
</evidence>